<comment type="pathway">
    <text evidence="3 7">Carbohydrate degradation; pentose phosphate pathway; D-ribulose 5-phosphate from D-glucose 6-phosphate (oxidative stage): step 2/3.</text>
</comment>
<name>A0A7X0KYM2_9ACTN</name>
<evidence type="ECO:0000313" key="9">
    <source>
        <dbReference type="EMBL" id="MBB6395269.1"/>
    </source>
</evidence>
<dbReference type="AlphaFoldDB" id="A0A7X0KYM2"/>
<accession>A0A7X0KYM2</accession>
<comment type="catalytic activity">
    <reaction evidence="1 7">
        <text>6-phospho-D-glucono-1,5-lactone + H2O = 6-phospho-D-gluconate + H(+)</text>
        <dbReference type="Rhea" id="RHEA:12556"/>
        <dbReference type="ChEBI" id="CHEBI:15377"/>
        <dbReference type="ChEBI" id="CHEBI:15378"/>
        <dbReference type="ChEBI" id="CHEBI:57955"/>
        <dbReference type="ChEBI" id="CHEBI:58759"/>
        <dbReference type="EC" id="3.1.1.31"/>
    </reaction>
</comment>
<dbReference type="NCBIfam" id="TIGR01198">
    <property type="entry name" value="pgl"/>
    <property type="match status" value="1"/>
</dbReference>
<evidence type="ECO:0000256" key="2">
    <source>
        <dbReference type="ARBA" id="ARBA00002681"/>
    </source>
</evidence>
<reference evidence="9 10" key="1">
    <citation type="submission" date="2020-08" db="EMBL/GenBank/DDBJ databases">
        <title>Sequencing the genomes of 1000 actinobacteria strains.</title>
        <authorList>
            <person name="Klenk H.-P."/>
        </authorList>
    </citation>
    <scope>NUCLEOTIDE SEQUENCE [LARGE SCALE GENOMIC DNA]</scope>
    <source>
        <strain evidence="9 10">DSM 43675</strain>
    </source>
</reference>
<dbReference type="PANTHER" id="PTHR11054:SF0">
    <property type="entry name" value="6-PHOSPHOGLUCONOLACTONASE"/>
    <property type="match status" value="1"/>
</dbReference>
<organism evidence="9 10">
    <name type="scientific">Actinomadura coerulea</name>
    <dbReference type="NCBI Taxonomy" id="46159"/>
    <lineage>
        <taxon>Bacteria</taxon>
        <taxon>Bacillati</taxon>
        <taxon>Actinomycetota</taxon>
        <taxon>Actinomycetes</taxon>
        <taxon>Streptosporangiales</taxon>
        <taxon>Thermomonosporaceae</taxon>
        <taxon>Actinomadura</taxon>
    </lineage>
</organism>
<dbReference type="InterPro" id="IPR005900">
    <property type="entry name" value="6-phosphogluconolactonase_DevB"/>
</dbReference>
<evidence type="ECO:0000256" key="5">
    <source>
        <dbReference type="ARBA" id="ARBA00013198"/>
    </source>
</evidence>
<keyword evidence="7 9" id="KW-0378">Hydrolase</keyword>
<keyword evidence="10" id="KW-1185">Reference proteome</keyword>
<dbReference type="GO" id="GO:0005975">
    <property type="term" value="P:carbohydrate metabolic process"/>
    <property type="evidence" value="ECO:0007669"/>
    <property type="project" value="UniProtKB-UniRule"/>
</dbReference>
<comment type="similarity">
    <text evidence="4 7">Belongs to the glucosamine/galactosamine-6-phosphate isomerase family. 6-phosphogluconolactonase subfamily.</text>
</comment>
<evidence type="ECO:0000256" key="4">
    <source>
        <dbReference type="ARBA" id="ARBA00010662"/>
    </source>
</evidence>
<dbReference type="PANTHER" id="PTHR11054">
    <property type="entry name" value="6-PHOSPHOGLUCONOLACTONASE"/>
    <property type="match status" value="1"/>
</dbReference>
<protein>
    <recommendedName>
        <fullName evidence="6 7">6-phosphogluconolactonase</fullName>
        <shortName evidence="7">6PGL</shortName>
        <ecNumber evidence="5 7">3.1.1.31</ecNumber>
    </recommendedName>
</protein>
<dbReference type="UniPathway" id="UPA00115">
    <property type="reaction ID" value="UER00409"/>
</dbReference>
<dbReference type="EC" id="3.1.1.31" evidence="5 7"/>
<gene>
    <name evidence="7" type="primary">pgl</name>
    <name evidence="9" type="ORF">BKA00_002183</name>
</gene>
<evidence type="ECO:0000313" key="10">
    <source>
        <dbReference type="Proteomes" id="UP000546324"/>
    </source>
</evidence>
<dbReference type="Gene3D" id="3.40.50.1360">
    <property type="match status" value="1"/>
</dbReference>
<feature type="domain" description="Glucosamine/galactosamine-6-phosphate isomerase" evidence="8">
    <location>
        <begin position="11"/>
        <end position="237"/>
    </location>
</feature>
<dbReference type="GO" id="GO:0017057">
    <property type="term" value="F:6-phosphogluconolactonase activity"/>
    <property type="evidence" value="ECO:0007669"/>
    <property type="project" value="UniProtKB-UniRule"/>
</dbReference>
<evidence type="ECO:0000259" key="8">
    <source>
        <dbReference type="Pfam" id="PF01182"/>
    </source>
</evidence>
<comment type="caution">
    <text evidence="9">The sequence shown here is derived from an EMBL/GenBank/DDBJ whole genome shotgun (WGS) entry which is preliminary data.</text>
</comment>
<dbReference type="CDD" id="cd01400">
    <property type="entry name" value="6PGL"/>
    <property type="match status" value="1"/>
</dbReference>
<dbReference type="GO" id="GO:0006098">
    <property type="term" value="P:pentose-phosphate shunt"/>
    <property type="evidence" value="ECO:0007669"/>
    <property type="project" value="UniProtKB-UniPathway"/>
</dbReference>
<dbReference type="InterPro" id="IPR039104">
    <property type="entry name" value="6PGL"/>
</dbReference>
<dbReference type="InterPro" id="IPR037171">
    <property type="entry name" value="NagB/RpiA_transferase-like"/>
</dbReference>
<evidence type="ECO:0000256" key="3">
    <source>
        <dbReference type="ARBA" id="ARBA00004961"/>
    </source>
</evidence>
<evidence type="ECO:0000256" key="1">
    <source>
        <dbReference type="ARBA" id="ARBA00000832"/>
    </source>
</evidence>
<dbReference type="RefSeq" id="WP_185024794.1">
    <property type="nucleotide sequence ID" value="NZ_JACHMQ010000001.1"/>
</dbReference>
<evidence type="ECO:0000256" key="7">
    <source>
        <dbReference type="RuleBase" id="RU365095"/>
    </source>
</evidence>
<dbReference type="InterPro" id="IPR006148">
    <property type="entry name" value="Glc/Gal-6P_isomerase"/>
</dbReference>
<comment type="function">
    <text evidence="2 7">Hydrolysis of 6-phosphogluconolactone to 6-phosphogluconate.</text>
</comment>
<sequence length="259" mass="26356">MTSPAVLVHRDQALLAEAAAARLVTRIADAQAARGTASVVLTGGGVGTAVLAALAASGARDAVDWGRLDVWWGDERFLPAGDPERNETGAREALLDRVPLDPSRVHAMPAADGPDGDDPEAAARRYAAELRSAAGAGGGPVPAFDVLMLGVGPDAHVASLFPELPALRDEGAVAAVRGAPKPPPTRISLTFPSLRAADEVWLLAAGESKAKAIGLGLAPDADPFLVPCAGARGRGRTLFLLDRAAASELPPGTGRVTSP</sequence>
<dbReference type="Proteomes" id="UP000546324">
    <property type="component" value="Unassembled WGS sequence"/>
</dbReference>
<proteinExistence type="inferred from homology"/>
<dbReference type="SUPFAM" id="SSF100950">
    <property type="entry name" value="NagB/RpiA/CoA transferase-like"/>
    <property type="match status" value="1"/>
</dbReference>
<evidence type="ECO:0000256" key="6">
    <source>
        <dbReference type="ARBA" id="ARBA00020337"/>
    </source>
</evidence>
<dbReference type="EMBL" id="JACHMQ010000001">
    <property type="protein sequence ID" value="MBB6395269.1"/>
    <property type="molecule type" value="Genomic_DNA"/>
</dbReference>
<dbReference type="Pfam" id="PF01182">
    <property type="entry name" value="Glucosamine_iso"/>
    <property type="match status" value="1"/>
</dbReference>